<name>M8D3K3_AEGTA</name>
<protein>
    <submittedName>
        <fullName evidence="1">Uncharacterized protein</fullName>
    </submittedName>
</protein>
<accession>M8D3K3</accession>
<dbReference type="AlphaFoldDB" id="M8D3K3"/>
<dbReference type="EnsemblPlants" id="EMT30831">
    <property type="protein sequence ID" value="EMT30831"/>
    <property type="gene ID" value="F775_43989"/>
</dbReference>
<proteinExistence type="predicted"/>
<sequence>MAAAERTRSAAAPDSTRVTSMYTTALQLLDLSKKEYAACSSAAGLQRLDLTSA</sequence>
<organism evidence="1">
    <name type="scientific">Aegilops tauschii</name>
    <name type="common">Tausch's goatgrass</name>
    <name type="synonym">Aegilops squarrosa</name>
    <dbReference type="NCBI Taxonomy" id="37682"/>
    <lineage>
        <taxon>Eukaryota</taxon>
        <taxon>Viridiplantae</taxon>
        <taxon>Streptophyta</taxon>
        <taxon>Embryophyta</taxon>
        <taxon>Tracheophyta</taxon>
        <taxon>Spermatophyta</taxon>
        <taxon>Magnoliopsida</taxon>
        <taxon>Liliopsida</taxon>
        <taxon>Poales</taxon>
        <taxon>Poaceae</taxon>
        <taxon>BOP clade</taxon>
        <taxon>Pooideae</taxon>
        <taxon>Triticodae</taxon>
        <taxon>Triticeae</taxon>
        <taxon>Triticinae</taxon>
        <taxon>Aegilops</taxon>
    </lineage>
</organism>
<reference evidence="1" key="1">
    <citation type="submission" date="2015-06" db="UniProtKB">
        <authorList>
            <consortium name="EnsemblPlants"/>
        </authorList>
    </citation>
    <scope>IDENTIFICATION</scope>
</reference>
<evidence type="ECO:0000313" key="1">
    <source>
        <dbReference type="EnsemblPlants" id="EMT30831"/>
    </source>
</evidence>